<keyword evidence="2" id="KW-0813">Transport</keyword>
<gene>
    <name evidence="5" type="ORF">E4656_12585</name>
</gene>
<sequence length="356" mass="39079">MTNTLSKLKRAAVASLLSAGIALSGAAQATELNLVFLANEEDQEYDAALVFKNYVESRTGGEVSVNIFVGAQLCGSANECFDAMRAGVVDVYTATAGGVAGIYPPIQGMDIPYSFSDDRTAEAILTDPEFAGFLREEILDATNNGIRLMSMTQTGGWRNFANGTREIRSPADVEGLRFRTIESEIQQRLVREMGGSPTPLPWLEVYTALQTGVVDGTKNSISDIANMNFQETINYLTLDGHAYMASMWFMGNEKFQSLTPEQQQVVADGAAMMSMVQFGIQPRKELDAYAKWIESGGEIYTPTEDEMAEFRSFAEPIRDWYLDNFGADGERFLAEFEAAQARAEERVGADRASALR</sequence>
<dbReference type="RefSeq" id="WP_135483622.1">
    <property type="nucleotide sequence ID" value="NZ_SRMF01000004.1"/>
</dbReference>
<evidence type="ECO:0000313" key="5">
    <source>
        <dbReference type="EMBL" id="TGG92950.1"/>
    </source>
</evidence>
<proteinExistence type="inferred from homology"/>
<evidence type="ECO:0000256" key="2">
    <source>
        <dbReference type="ARBA" id="ARBA00022448"/>
    </source>
</evidence>
<dbReference type="Pfam" id="PF03480">
    <property type="entry name" value="DctP"/>
    <property type="match status" value="1"/>
</dbReference>
<keyword evidence="6" id="KW-1185">Reference proteome</keyword>
<name>A0A4Z0WD81_9GAMM</name>
<feature type="signal peptide" evidence="4">
    <location>
        <begin position="1"/>
        <end position="29"/>
    </location>
</feature>
<dbReference type="EMBL" id="SRMF01000004">
    <property type="protein sequence ID" value="TGG92950.1"/>
    <property type="molecule type" value="Genomic_DNA"/>
</dbReference>
<reference evidence="5 6" key="1">
    <citation type="submission" date="2019-04" db="EMBL/GenBank/DDBJ databases">
        <title>Natronospirillum operosus gen. nov., sp. nov., a haloalkaliphilic satellite isolated from decaying biomass of laboratory culture of cyanobacterium Geitlerinema sp. and proposal of Natronospirillaceae fam. nov. and Saccharospirillaceae fam. nov.</title>
        <authorList>
            <person name="Kevbrin V."/>
            <person name="Boltyanskaya Y."/>
            <person name="Koziaeva V."/>
            <person name="Grouzdev D.S."/>
            <person name="Park M."/>
            <person name="Cho J."/>
        </authorList>
    </citation>
    <scope>NUCLEOTIDE SEQUENCE [LARGE SCALE GENOMIC DNA]</scope>
    <source>
        <strain evidence="5 6">G-116</strain>
    </source>
</reference>
<dbReference type="Proteomes" id="UP000297475">
    <property type="component" value="Unassembled WGS sequence"/>
</dbReference>
<protein>
    <submittedName>
        <fullName evidence="5">TRAP transporter substrate-binding protein DctP</fullName>
    </submittedName>
</protein>
<feature type="chain" id="PRO_5021299008" evidence="4">
    <location>
        <begin position="30"/>
        <end position="356"/>
    </location>
</feature>
<dbReference type="PANTHER" id="PTHR33376:SF7">
    <property type="entry name" value="C4-DICARBOXYLATE-BINDING PROTEIN DCTB"/>
    <property type="match status" value="1"/>
</dbReference>
<evidence type="ECO:0000256" key="1">
    <source>
        <dbReference type="ARBA" id="ARBA00009023"/>
    </source>
</evidence>
<dbReference type="OrthoDB" id="8690069at2"/>
<dbReference type="InterPro" id="IPR038404">
    <property type="entry name" value="TRAP_DctP_sf"/>
</dbReference>
<keyword evidence="3 4" id="KW-0732">Signal</keyword>
<comment type="caution">
    <text evidence="5">The sequence shown here is derived from an EMBL/GenBank/DDBJ whole genome shotgun (WGS) entry which is preliminary data.</text>
</comment>
<organism evidence="5 6">
    <name type="scientific">Natronospirillum operosum</name>
    <dbReference type="NCBI Taxonomy" id="2759953"/>
    <lineage>
        <taxon>Bacteria</taxon>
        <taxon>Pseudomonadati</taxon>
        <taxon>Pseudomonadota</taxon>
        <taxon>Gammaproteobacteria</taxon>
        <taxon>Oceanospirillales</taxon>
        <taxon>Natronospirillaceae</taxon>
        <taxon>Natronospirillum</taxon>
    </lineage>
</organism>
<dbReference type="Gene3D" id="3.40.190.170">
    <property type="entry name" value="Bacterial extracellular solute-binding protein, family 7"/>
    <property type="match status" value="1"/>
</dbReference>
<dbReference type="GO" id="GO:0055085">
    <property type="term" value="P:transmembrane transport"/>
    <property type="evidence" value="ECO:0007669"/>
    <property type="project" value="InterPro"/>
</dbReference>
<dbReference type="CDD" id="cd13677">
    <property type="entry name" value="PBP2_TRAP_SBP_like_6"/>
    <property type="match status" value="1"/>
</dbReference>
<dbReference type="PANTHER" id="PTHR33376">
    <property type="match status" value="1"/>
</dbReference>
<dbReference type="NCBIfam" id="NF037995">
    <property type="entry name" value="TRAP_S1"/>
    <property type="match status" value="1"/>
</dbReference>
<dbReference type="AlphaFoldDB" id="A0A4Z0WD81"/>
<accession>A0A4Z0WD81</accession>
<dbReference type="InterPro" id="IPR018389">
    <property type="entry name" value="DctP_fam"/>
</dbReference>
<evidence type="ECO:0000256" key="4">
    <source>
        <dbReference type="SAM" id="SignalP"/>
    </source>
</evidence>
<comment type="similarity">
    <text evidence="1">Belongs to the bacterial solute-binding protein 7 family.</text>
</comment>
<evidence type="ECO:0000313" key="6">
    <source>
        <dbReference type="Proteomes" id="UP000297475"/>
    </source>
</evidence>
<evidence type="ECO:0000256" key="3">
    <source>
        <dbReference type="ARBA" id="ARBA00022729"/>
    </source>
</evidence>